<protein>
    <submittedName>
        <fullName evidence="16">Related to methyl-accepting chemotaxis protein</fullName>
    </submittedName>
</protein>
<dbReference type="InterPro" id="IPR003660">
    <property type="entry name" value="HAMP_dom"/>
</dbReference>
<keyword evidence="17" id="KW-1185">Reference proteome</keyword>
<dbReference type="OrthoDB" id="9814362at2"/>
<dbReference type="CDD" id="cd06225">
    <property type="entry name" value="HAMP"/>
    <property type="match status" value="1"/>
</dbReference>
<dbReference type="PANTHER" id="PTHR32089:SF112">
    <property type="entry name" value="LYSOZYME-LIKE PROTEIN-RELATED"/>
    <property type="match status" value="1"/>
</dbReference>
<dbReference type="Pfam" id="PF00015">
    <property type="entry name" value="MCPsignal"/>
    <property type="match status" value="1"/>
</dbReference>
<dbReference type="AlphaFoldDB" id="Q6AR00"/>
<evidence type="ECO:0000256" key="10">
    <source>
        <dbReference type="PROSITE-ProRule" id="PRU00284"/>
    </source>
</evidence>
<evidence type="ECO:0000259" key="13">
    <source>
        <dbReference type="PROSITE" id="PS50111"/>
    </source>
</evidence>
<feature type="transmembrane region" description="Helical" evidence="12">
    <location>
        <begin position="325"/>
        <end position="348"/>
    </location>
</feature>
<dbReference type="Gene3D" id="3.30.450.20">
    <property type="entry name" value="PAS domain"/>
    <property type="match status" value="2"/>
</dbReference>
<dbReference type="InterPro" id="IPR004089">
    <property type="entry name" value="MCPsignal_dom"/>
</dbReference>
<evidence type="ECO:0000313" key="16">
    <source>
        <dbReference type="EMBL" id="CAG35224.1"/>
    </source>
</evidence>
<evidence type="ECO:0000256" key="4">
    <source>
        <dbReference type="ARBA" id="ARBA00022519"/>
    </source>
</evidence>
<evidence type="ECO:0000259" key="15">
    <source>
        <dbReference type="PROSITE" id="PS50885"/>
    </source>
</evidence>
<dbReference type="PROSITE" id="PS50111">
    <property type="entry name" value="CHEMOTAXIS_TRANSDUC_2"/>
    <property type="match status" value="1"/>
</dbReference>
<evidence type="ECO:0000256" key="1">
    <source>
        <dbReference type="ARBA" id="ARBA00004429"/>
    </source>
</evidence>
<feature type="domain" description="T-SNARE coiled-coil homology" evidence="14">
    <location>
        <begin position="577"/>
        <end position="639"/>
    </location>
</feature>
<keyword evidence="7 12" id="KW-0472">Membrane</keyword>
<dbReference type="InterPro" id="IPR000727">
    <property type="entry name" value="T_SNARE_dom"/>
</dbReference>
<feature type="domain" description="Methyl-accepting transducer" evidence="13">
    <location>
        <begin position="418"/>
        <end position="654"/>
    </location>
</feature>
<dbReference type="SMART" id="SM00283">
    <property type="entry name" value="MA"/>
    <property type="match status" value="1"/>
</dbReference>
<evidence type="ECO:0000256" key="12">
    <source>
        <dbReference type="SAM" id="Phobius"/>
    </source>
</evidence>
<gene>
    <name evidence="16" type="ordered locus">DP0495</name>
</gene>
<dbReference type="eggNOG" id="COG0840">
    <property type="taxonomic scope" value="Bacteria"/>
</dbReference>
<evidence type="ECO:0000256" key="9">
    <source>
        <dbReference type="ARBA" id="ARBA00029447"/>
    </source>
</evidence>
<dbReference type="STRING" id="177439.DP0495"/>
<dbReference type="KEGG" id="dps:DP0495"/>
<dbReference type="HOGENOM" id="CLU_000445_107_12_7"/>
<keyword evidence="2" id="KW-1003">Cell membrane</keyword>
<sequence length="690" mass="73762">MFKKAKLKVKMLVPICGTVLIAFVITIASITNLASEHAKERALNLATETAHRYGGEVQNEISKAWDATTTMSEMIGGAMSSGNTAKRASVVAMLTSVISQHQEFYGVWTILQPNSYDGPDSEADPSQPGTGEKGQFRPNIHRYSGPIKTTLIKYRPESSAKGAWYWIPYRSGRPYITPPTVYNINGQDVTMISICVPIMKNGTPVGVVGIDLGMERMQEIVSEIRPFNTGFGYLLYTDGTVLAHPDSKAVQRKVTDLDIDQAVLPAIRQGRDFVWEGESNRFQGEALSVFAPFKIGSSDSPWSLAVTIPMDTVLANAQQLLRVSIIIGILSLTILLALVYAISTFVIVRPIEMVVNGLKDIAGGEGDLTKRLDASTKDEIGELCSWFNTFIAELQRIMTEVSGKSAILGASAQALQATSKEMTGDANTTSAKTVHVSTAIRDMNGNISTVAAAMEQTSTNIGLVASATEEMTATINEIAKHSESARAISGNAVSRSQKASDKMDLLGGAARDIDKVTETITEISEQTNLLALNATIEAARAGEAGKGFAVVAGEIKVLSQQTANATKEIQKRIEGIQTATNESIEEINGVSKAIEDVNDTISTIATAVEEQSIASQEIADNIGQASQGVQEVNTNVTETAGLADQVTNDVEEVSAATTDIANLSTTVTTSANELNQLSGELNALVERFKV</sequence>
<evidence type="ECO:0000256" key="7">
    <source>
        <dbReference type="ARBA" id="ARBA00023136"/>
    </source>
</evidence>
<evidence type="ECO:0000259" key="14">
    <source>
        <dbReference type="PROSITE" id="PS50192"/>
    </source>
</evidence>
<dbReference type="CDD" id="cd12913">
    <property type="entry name" value="PDC1_MCP_like"/>
    <property type="match status" value="1"/>
</dbReference>
<feature type="domain" description="HAMP" evidence="15">
    <location>
        <begin position="345"/>
        <end position="399"/>
    </location>
</feature>
<dbReference type="Gene3D" id="1.10.287.950">
    <property type="entry name" value="Methyl-accepting chemotaxis protein"/>
    <property type="match status" value="1"/>
</dbReference>
<evidence type="ECO:0000256" key="6">
    <source>
        <dbReference type="ARBA" id="ARBA00022989"/>
    </source>
</evidence>
<keyword evidence="3" id="KW-0145">Chemotaxis</keyword>
<dbReference type="CDD" id="cd12912">
    <property type="entry name" value="PDC2_MCP_like"/>
    <property type="match status" value="1"/>
</dbReference>
<dbReference type="PANTHER" id="PTHR32089">
    <property type="entry name" value="METHYL-ACCEPTING CHEMOTAXIS PROTEIN MCPB"/>
    <property type="match status" value="1"/>
</dbReference>
<dbReference type="Pfam" id="PF02743">
    <property type="entry name" value="dCache_1"/>
    <property type="match status" value="1"/>
</dbReference>
<evidence type="ECO:0000256" key="8">
    <source>
        <dbReference type="ARBA" id="ARBA00023224"/>
    </source>
</evidence>
<keyword evidence="8 10" id="KW-0807">Transducer</keyword>
<keyword evidence="4" id="KW-0997">Cell inner membrane</keyword>
<accession>Q6AR00</accession>
<dbReference type="Proteomes" id="UP000000602">
    <property type="component" value="Chromosome"/>
</dbReference>
<dbReference type="GO" id="GO:0007165">
    <property type="term" value="P:signal transduction"/>
    <property type="evidence" value="ECO:0007669"/>
    <property type="project" value="UniProtKB-KW"/>
</dbReference>
<dbReference type="GO" id="GO:0005886">
    <property type="term" value="C:plasma membrane"/>
    <property type="evidence" value="ECO:0007669"/>
    <property type="project" value="UniProtKB-SubCell"/>
</dbReference>
<evidence type="ECO:0000256" key="11">
    <source>
        <dbReference type="SAM" id="MobiDB-lite"/>
    </source>
</evidence>
<dbReference type="PROSITE" id="PS50192">
    <property type="entry name" value="T_SNARE"/>
    <property type="match status" value="1"/>
</dbReference>
<dbReference type="RefSeq" id="WP_011187740.1">
    <property type="nucleotide sequence ID" value="NC_006138.1"/>
</dbReference>
<dbReference type="Pfam" id="PF00672">
    <property type="entry name" value="HAMP"/>
    <property type="match status" value="1"/>
</dbReference>
<dbReference type="InterPro" id="IPR033479">
    <property type="entry name" value="dCache_1"/>
</dbReference>
<feature type="transmembrane region" description="Helical" evidence="12">
    <location>
        <begin position="12"/>
        <end position="34"/>
    </location>
</feature>
<feature type="region of interest" description="Disordered" evidence="11">
    <location>
        <begin position="116"/>
        <end position="139"/>
    </location>
</feature>
<comment type="similarity">
    <text evidence="9">Belongs to the methyl-accepting chemotaxis (MCP) protein family.</text>
</comment>
<keyword evidence="5 12" id="KW-0812">Transmembrane</keyword>
<dbReference type="SMART" id="SM00304">
    <property type="entry name" value="HAMP"/>
    <property type="match status" value="1"/>
</dbReference>
<name>Q6AR00_DESPS</name>
<evidence type="ECO:0000256" key="3">
    <source>
        <dbReference type="ARBA" id="ARBA00022500"/>
    </source>
</evidence>
<dbReference type="EMBL" id="CR522870">
    <property type="protein sequence ID" value="CAG35224.1"/>
    <property type="molecule type" value="Genomic_DNA"/>
</dbReference>
<dbReference type="PROSITE" id="PS50885">
    <property type="entry name" value="HAMP"/>
    <property type="match status" value="1"/>
</dbReference>
<evidence type="ECO:0000256" key="2">
    <source>
        <dbReference type="ARBA" id="ARBA00022475"/>
    </source>
</evidence>
<evidence type="ECO:0000313" key="17">
    <source>
        <dbReference type="Proteomes" id="UP000000602"/>
    </source>
</evidence>
<dbReference type="GO" id="GO:0006935">
    <property type="term" value="P:chemotaxis"/>
    <property type="evidence" value="ECO:0007669"/>
    <property type="project" value="UniProtKB-KW"/>
</dbReference>
<dbReference type="SUPFAM" id="SSF58104">
    <property type="entry name" value="Methyl-accepting chemotaxis protein (MCP) signaling domain"/>
    <property type="match status" value="1"/>
</dbReference>
<keyword evidence="6 12" id="KW-1133">Transmembrane helix</keyword>
<dbReference type="CDD" id="cd11386">
    <property type="entry name" value="MCP_signal"/>
    <property type="match status" value="1"/>
</dbReference>
<proteinExistence type="inferred from homology"/>
<comment type="subcellular location">
    <subcellularLocation>
        <location evidence="1">Cell inner membrane</location>
        <topology evidence="1">Multi-pass membrane protein</topology>
    </subcellularLocation>
</comment>
<reference evidence="17" key="1">
    <citation type="journal article" date="2004" name="Environ. Microbiol.">
        <title>The genome of Desulfotalea psychrophila, a sulfate-reducing bacterium from permanently cold Arctic sediments.</title>
        <authorList>
            <person name="Rabus R."/>
            <person name="Ruepp A."/>
            <person name="Frickey T."/>
            <person name="Rattei T."/>
            <person name="Fartmann B."/>
            <person name="Stark M."/>
            <person name="Bauer M."/>
            <person name="Zibat A."/>
            <person name="Lombardot T."/>
            <person name="Becker I."/>
            <person name="Amann J."/>
            <person name="Gellner K."/>
            <person name="Teeling H."/>
            <person name="Leuschner W.D."/>
            <person name="Gloeckner F.-O."/>
            <person name="Lupas A.N."/>
            <person name="Amann R."/>
            <person name="Klenk H.-P."/>
        </authorList>
    </citation>
    <scope>NUCLEOTIDE SEQUENCE [LARGE SCALE GENOMIC DNA]</scope>
    <source>
        <strain evidence="17">DSM 12343 / LSv54</strain>
    </source>
</reference>
<evidence type="ECO:0000256" key="5">
    <source>
        <dbReference type="ARBA" id="ARBA00022692"/>
    </source>
</evidence>
<organism evidence="16 17">
    <name type="scientific">Desulfotalea psychrophila (strain LSv54 / DSM 12343)</name>
    <dbReference type="NCBI Taxonomy" id="177439"/>
    <lineage>
        <taxon>Bacteria</taxon>
        <taxon>Pseudomonadati</taxon>
        <taxon>Thermodesulfobacteriota</taxon>
        <taxon>Desulfobulbia</taxon>
        <taxon>Desulfobulbales</taxon>
        <taxon>Desulfocapsaceae</taxon>
        <taxon>Desulfotalea</taxon>
    </lineage>
</organism>